<dbReference type="AlphaFoldDB" id="A0A1P8UWQ0"/>
<dbReference type="KEGG" id="paby:Ga0080574_TMP3487"/>
<keyword evidence="5" id="KW-1133">Transmembrane helix</keyword>
<dbReference type="RefSeq" id="WP_076702749.1">
    <property type="nucleotide sequence ID" value="NZ_CP015093.1"/>
</dbReference>
<keyword evidence="5" id="KW-0812">Transmembrane</keyword>
<dbReference type="EMBL" id="CP015093">
    <property type="protein sequence ID" value="APZ53821.1"/>
    <property type="molecule type" value="Genomic_DNA"/>
</dbReference>
<keyword evidence="5" id="KW-0472">Membrane</keyword>
<dbReference type="Pfam" id="PF25917">
    <property type="entry name" value="BSH_RND"/>
    <property type="match status" value="1"/>
</dbReference>
<evidence type="ECO:0000313" key="8">
    <source>
        <dbReference type="EMBL" id="APZ53821.1"/>
    </source>
</evidence>
<comment type="similarity">
    <text evidence="2">Belongs to the membrane fusion protein (MFP) (TC 8.A.1) family.</text>
</comment>
<keyword evidence="3 4" id="KW-0175">Coiled coil</keyword>
<evidence type="ECO:0000259" key="7">
    <source>
        <dbReference type="Pfam" id="PF25954"/>
    </source>
</evidence>
<proteinExistence type="inferred from homology"/>
<feature type="domain" description="Multidrug resistance protein MdtA-like barrel-sandwich hybrid" evidence="6">
    <location>
        <begin position="76"/>
        <end position="226"/>
    </location>
</feature>
<feature type="transmembrane region" description="Helical" evidence="5">
    <location>
        <begin position="21"/>
        <end position="40"/>
    </location>
</feature>
<evidence type="ECO:0000256" key="1">
    <source>
        <dbReference type="ARBA" id="ARBA00004196"/>
    </source>
</evidence>
<dbReference type="STRING" id="1250539.Ga0080574_TMP3487"/>
<evidence type="ECO:0000259" key="6">
    <source>
        <dbReference type="Pfam" id="PF25917"/>
    </source>
</evidence>
<dbReference type="GO" id="GO:0015562">
    <property type="term" value="F:efflux transmembrane transporter activity"/>
    <property type="evidence" value="ECO:0007669"/>
    <property type="project" value="InterPro"/>
</dbReference>
<name>A0A1P8UWQ0_9RHOB</name>
<evidence type="ECO:0000256" key="2">
    <source>
        <dbReference type="ARBA" id="ARBA00009477"/>
    </source>
</evidence>
<feature type="coiled-coil region" evidence="4">
    <location>
        <begin position="116"/>
        <end position="188"/>
    </location>
</feature>
<dbReference type="Pfam" id="PF25954">
    <property type="entry name" value="Beta-barrel_RND_2"/>
    <property type="match status" value="1"/>
</dbReference>
<feature type="domain" description="CusB-like beta-barrel" evidence="7">
    <location>
        <begin position="241"/>
        <end position="315"/>
    </location>
</feature>
<dbReference type="SUPFAM" id="SSF111369">
    <property type="entry name" value="HlyD-like secretion proteins"/>
    <property type="match status" value="1"/>
</dbReference>
<dbReference type="PANTHER" id="PTHR32347">
    <property type="entry name" value="EFFLUX SYSTEM COMPONENT YKNX-RELATED"/>
    <property type="match status" value="1"/>
</dbReference>
<dbReference type="Gene3D" id="2.40.30.170">
    <property type="match status" value="1"/>
</dbReference>
<dbReference type="OrthoDB" id="9791520at2"/>
<dbReference type="Proteomes" id="UP000187059">
    <property type="component" value="Chromosome"/>
</dbReference>
<dbReference type="InterPro" id="IPR058625">
    <property type="entry name" value="MdtA-like_BSH"/>
</dbReference>
<dbReference type="InterPro" id="IPR006143">
    <property type="entry name" value="RND_pump_MFP"/>
</dbReference>
<evidence type="ECO:0000256" key="4">
    <source>
        <dbReference type="SAM" id="Coils"/>
    </source>
</evidence>
<comment type="subcellular location">
    <subcellularLocation>
        <location evidence="1">Cell envelope</location>
    </subcellularLocation>
</comment>
<dbReference type="GO" id="GO:0016020">
    <property type="term" value="C:membrane"/>
    <property type="evidence" value="ECO:0007669"/>
    <property type="project" value="InterPro"/>
</dbReference>
<dbReference type="NCBIfam" id="TIGR01730">
    <property type="entry name" value="RND_mfp"/>
    <property type="match status" value="1"/>
</dbReference>
<keyword evidence="9" id="KW-1185">Reference proteome</keyword>
<reference evidence="8 9" key="1">
    <citation type="submission" date="2016-04" db="EMBL/GenBank/DDBJ databases">
        <title>Deep-sea bacteria in the southern Pacific.</title>
        <authorList>
            <person name="Tang K."/>
        </authorList>
    </citation>
    <scope>NUCLEOTIDE SEQUENCE [LARGE SCALE GENOMIC DNA]</scope>
    <source>
        <strain evidence="8 9">JLT2014</strain>
    </source>
</reference>
<organism evidence="8 9">
    <name type="scientific">Salipiger abyssi</name>
    <dbReference type="NCBI Taxonomy" id="1250539"/>
    <lineage>
        <taxon>Bacteria</taxon>
        <taxon>Pseudomonadati</taxon>
        <taxon>Pseudomonadota</taxon>
        <taxon>Alphaproteobacteria</taxon>
        <taxon>Rhodobacterales</taxon>
        <taxon>Roseobacteraceae</taxon>
        <taxon>Salipiger</taxon>
    </lineage>
</organism>
<dbReference type="Gene3D" id="2.40.50.100">
    <property type="match status" value="1"/>
</dbReference>
<evidence type="ECO:0000313" key="9">
    <source>
        <dbReference type="Proteomes" id="UP000187059"/>
    </source>
</evidence>
<sequence>MGRSSAEISQTLQKAKQRRNPLWIGLVVVLLAAAGAWIWLGSASSQDGVRYVTEPVRRGSFQVDVTATGTVQPTTEVTVSSELSGTLASVEVDYNDRVSVGQVLARLDDTKLRAQLTNAEASLASATAKLVQAEASAREAQSNYDTQKRLDERGVTTHTDLIAFEAAHDRAQAAVEMAAADLKLAEANLVLAQADLEDAAIVSPIDGIVLDRLAETGQTVAASLSAPELFTLAEDLRRMEVQVDIDEADIGRVSEGNPATFTVDAYSGRRFEAQLAQLRYAPEETDGVVTYKGVLTVDNDELLLRPGMTATATIAVAQVEDALLVSNSALRYVPPQTASDTGGGGGGSGLVGLVMPSRGSLGGVSGRADASTVWVLRDGAAAEIAVETGQSDGRSTEIRSGDLAEGDLVIIDQTEAQ</sequence>
<evidence type="ECO:0000256" key="3">
    <source>
        <dbReference type="ARBA" id="ARBA00023054"/>
    </source>
</evidence>
<dbReference type="InterPro" id="IPR050465">
    <property type="entry name" value="UPF0194_transport"/>
</dbReference>
<dbReference type="GO" id="GO:0030313">
    <property type="term" value="C:cell envelope"/>
    <property type="evidence" value="ECO:0007669"/>
    <property type="project" value="UniProtKB-SubCell"/>
</dbReference>
<protein>
    <submittedName>
        <fullName evidence="8">HlyD family secretion protein</fullName>
    </submittedName>
</protein>
<gene>
    <name evidence="8" type="ORF">Ga0080574_TMP3487</name>
</gene>
<evidence type="ECO:0000256" key="5">
    <source>
        <dbReference type="SAM" id="Phobius"/>
    </source>
</evidence>
<dbReference type="PANTHER" id="PTHR32347:SF14">
    <property type="entry name" value="EFFLUX SYSTEM COMPONENT YKNX-RELATED"/>
    <property type="match status" value="1"/>
</dbReference>
<accession>A0A1P8UWQ0</accession>
<dbReference type="InterPro" id="IPR058792">
    <property type="entry name" value="Beta-barrel_RND_2"/>
</dbReference>
<dbReference type="Gene3D" id="1.10.287.470">
    <property type="entry name" value="Helix hairpin bin"/>
    <property type="match status" value="1"/>
</dbReference>